<name>A0A2W5GZA3_9SPHI</name>
<protein>
    <recommendedName>
        <fullName evidence="3">DUF3037 domain-containing protein</fullName>
    </recommendedName>
</protein>
<comment type="caution">
    <text evidence="1">The sequence shown here is derived from an EMBL/GenBank/DDBJ whole genome shotgun (WGS) entry which is preliminary data.</text>
</comment>
<evidence type="ECO:0000313" key="1">
    <source>
        <dbReference type="EMBL" id="PZP47149.1"/>
    </source>
</evidence>
<reference evidence="1 2" key="1">
    <citation type="submission" date="2017-11" db="EMBL/GenBank/DDBJ databases">
        <title>Infants hospitalized years apart are colonized by the same room-sourced microbial strains.</title>
        <authorList>
            <person name="Brooks B."/>
            <person name="Olm M.R."/>
            <person name="Firek B.A."/>
            <person name="Baker R."/>
            <person name="Thomas B.C."/>
            <person name="Morowitz M.J."/>
            <person name="Banfield J.F."/>
        </authorList>
    </citation>
    <scope>NUCLEOTIDE SEQUENCE [LARGE SCALE GENOMIC DNA]</scope>
    <source>
        <strain evidence="1">S2_009_000_R2_76</strain>
    </source>
</reference>
<organism evidence="1 2">
    <name type="scientific">Pseudopedobacter saltans</name>
    <dbReference type="NCBI Taxonomy" id="151895"/>
    <lineage>
        <taxon>Bacteria</taxon>
        <taxon>Pseudomonadati</taxon>
        <taxon>Bacteroidota</taxon>
        <taxon>Sphingobacteriia</taxon>
        <taxon>Sphingobacteriales</taxon>
        <taxon>Sphingobacteriaceae</taxon>
        <taxon>Pseudopedobacter</taxon>
    </lineage>
</organism>
<dbReference type="AlphaFoldDB" id="A0A2W5GZA3"/>
<dbReference type="Proteomes" id="UP000249645">
    <property type="component" value="Unassembled WGS sequence"/>
</dbReference>
<proteinExistence type="predicted"/>
<evidence type="ECO:0000313" key="2">
    <source>
        <dbReference type="Proteomes" id="UP000249645"/>
    </source>
</evidence>
<accession>A0A2W5GZA3</accession>
<sequence>MDLNITMSSHFSILSIVSKPEIGEHIAIGILLVAKGDVFLKISKRKMNIAKKLVDEPVFSYIQDCLLDLRKDVGSLSGLRENESLFNEQVFASGKYSSGYLEYMGRYSNNVLAFSSPKQIDKDADNELLDILYRKYIDANSVESKSETQLFGRLNRDFYPRVRSHFNVEQRITENEVPKLLVPVKLDLIGHNDRPVFAQKIDLERRMDYIQNDFGTVSMISDVLVNPQGFIISAEPNKAKYPEQHDVWTRLRQRKVTEYVDISEVDRIKEYAELHDVQPFLK</sequence>
<dbReference type="EMBL" id="QFOI01000202">
    <property type="protein sequence ID" value="PZP47149.1"/>
    <property type="molecule type" value="Genomic_DNA"/>
</dbReference>
<gene>
    <name evidence="1" type="ORF">DI598_11340</name>
</gene>
<evidence type="ECO:0008006" key="3">
    <source>
        <dbReference type="Google" id="ProtNLM"/>
    </source>
</evidence>